<dbReference type="EMBL" id="VXIS01000024">
    <property type="protein sequence ID" value="KAA8912466.1"/>
    <property type="molecule type" value="Genomic_DNA"/>
</dbReference>
<dbReference type="OrthoDB" id="6359816at2759"/>
<dbReference type="InterPro" id="IPR000210">
    <property type="entry name" value="BTB/POZ_dom"/>
</dbReference>
<keyword evidence="3" id="KW-0677">Repeat</keyword>
<name>A0A5J5F6K0_9PEZI</name>
<evidence type="ECO:0000256" key="4">
    <source>
        <dbReference type="ARBA" id="ARBA00022771"/>
    </source>
</evidence>
<comment type="subcellular location">
    <subcellularLocation>
        <location evidence="1">Nucleus</location>
    </subcellularLocation>
</comment>
<evidence type="ECO:0000256" key="8">
    <source>
        <dbReference type="ARBA" id="ARBA00023163"/>
    </source>
</evidence>
<keyword evidence="6" id="KW-0805">Transcription regulation</keyword>
<dbReference type="InterPro" id="IPR050457">
    <property type="entry name" value="ZnFinger_BTB_dom_contain"/>
</dbReference>
<organism evidence="11 12">
    <name type="scientific">Sphaerosporella brunnea</name>
    <dbReference type="NCBI Taxonomy" id="1250544"/>
    <lineage>
        <taxon>Eukaryota</taxon>
        <taxon>Fungi</taxon>
        <taxon>Dikarya</taxon>
        <taxon>Ascomycota</taxon>
        <taxon>Pezizomycotina</taxon>
        <taxon>Pezizomycetes</taxon>
        <taxon>Pezizales</taxon>
        <taxon>Pyronemataceae</taxon>
        <taxon>Sphaerosporella</taxon>
    </lineage>
</organism>
<dbReference type="InterPro" id="IPR011333">
    <property type="entry name" value="SKP1/BTB/POZ_sf"/>
</dbReference>
<evidence type="ECO:0000313" key="11">
    <source>
        <dbReference type="EMBL" id="KAA8912466.1"/>
    </source>
</evidence>
<dbReference type="SUPFAM" id="SSF54695">
    <property type="entry name" value="POZ domain"/>
    <property type="match status" value="1"/>
</dbReference>
<dbReference type="InParanoid" id="A0A5J5F6K0"/>
<evidence type="ECO:0000256" key="6">
    <source>
        <dbReference type="ARBA" id="ARBA00023015"/>
    </source>
</evidence>
<keyword evidence="7" id="KW-0238">DNA-binding</keyword>
<keyword evidence="2" id="KW-0479">Metal-binding</keyword>
<dbReference type="AlphaFoldDB" id="A0A5J5F6K0"/>
<evidence type="ECO:0000313" key="12">
    <source>
        <dbReference type="Proteomes" id="UP000326924"/>
    </source>
</evidence>
<evidence type="ECO:0000256" key="5">
    <source>
        <dbReference type="ARBA" id="ARBA00022833"/>
    </source>
</evidence>
<evidence type="ECO:0000256" key="1">
    <source>
        <dbReference type="ARBA" id="ARBA00004123"/>
    </source>
</evidence>
<evidence type="ECO:0000256" key="3">
    <source>
        <dbReference type="ARBA" id="ARBA00022737"/>
    </source>
</evidence>
<dbReference type="CDD" id="cd18186">
    <property type="entry name" value="BTB_POZ_ZBTB_KLHL-like"/>
    <property type="match status" value="1"/>
</dbReference>
<proteinExistence type="predicted"/>
<comment type="caution">
    <text evidence="11">The sequence shown here is derived from an EMBL/GenBank/DDBJ whole genome shotgun (WGS) entry which is preliminary data.</text>
</comment>
<dbReference type="Gene3D" id="3.30.710.10">
    <property type="entry name" value="Potassium Channel Kv1.1, Chain A"/>
    <property type="match status" value="1"/>
</dbReference>
<dbReference type="PANTHER" id="PTHR46105">
    <property type="entry name" value="AGAP004733-PA"/>
    <property type="match status" value="1"/>
</dbReference>
<keyword evidence="9" id="KW-0539">Nucleus</keyword>
<feature type="domain" description="BTB" evidence="10">
    <location>
        <begin position="158"/>
        <end position="223"/>
    </location>
</feature>
<sequence length="234" mass="26701">MLQHIPSGGMPSAEKVIAHIKYLSLHGWNGSTDLELYIKDVIAAYKFLEYKDQLQINLQILEDGRLWCDLDAQELPTLSKEQFRLCWKDAKTLRITLAEEKEKRKFGHSILNQFPRLLRLIDVEAVRKPARLPRDGLEERQSISNKALRELWKLGRFCDIELNVHGEPFRAHRVVLAAASGYWRRALTGNEPKGGLDINQSCSKETVLGVLRYIYTGELPLGWNEGAGKLVKPA</sequence>
<dbReference type="GO" id="GO:0005634">
    <property type="term" value="C:nucleus"/>
    <property type="evidence" value="ECO:0007669"/>
    <property type="project" value="UniProtKB-SubCell"/>
</dbReference>
<evidence type="ECO:0000259" key="10">
    <source>
        <dbReference type="PROSITE" id="PS50097"/>
    </source>
</evidence>
<evidence type="ECO:0000256" key="9">
    <source>
        <dbReference type="ARBA" id="ARBA00023242"/>
    </source>
</evidence>
<gene>
    <name evidence="11" type="ORF">FN846DRAFT_309870</name>
</gene>
<evidence type="ECO:0000256" key="7">
    <source>
        <dbReference type="ARBA" id="ARBA00023125"/>
    </source>
</evidence>
<dbReference type="Proteomes" id="UP000326924">
    <property type="component" value="Unassembled WGS sequence"/>
</dbReference>
<protein>
    <recommendedName>
        <fullName evidence="10">BTB domain-containing protein</fullName>
    </recommendedName>
</protein>
<dbReference type="PANTHER" id="PTHR46105:SF5">
    <property type="entry name" value="ZINC FINGER AND BTB DOMAIN-CONTAINING PROTEIN 44 ISOFORM X1"/>
    <property type="match status" value="1"/>
</dbReference>
<dbReference type="PROSITE" id="PS50097">
    <property type="entry name" value="BTB"/>
    <property type="match status" value="1"/>
</dbReference>
<accession>A0A5J5F6K0</accession>
<keyword evidence="5" id="KW-0862">Zinc</keyword>
<keyword evidence="12" id="KW-1185">Reference proteome</keyword>
<keyword evidence="8" id="KW-0804">Transcription</keyword>
<dbReference type="GO" id="GO:0008270">
    <property type="term" value="F:zinc ion binding"/>
    <property type="evidence" value="ECO:0007669"/>
    <property type="project" value="UniProtKB-KW"/>
</dbReference>
<dbReference type="Pfam" id="PF00651">
    <property type="entry name" value="BTB"/>
    <property type="match status" value="1"/>
</dbReference>
<reference evidence="11 12" key="1">
    <citation type="submission" date="2019-09" db="EMBL/GenBank/DDBJ databases">
        <title>Draft genome of the ectomycorrhizal ascomycete Sphaerosporella brunnea.</title>
        <authorList>
            <consortium name="DOE Joint Genome Institute"/>
            <person name="Benucci G.M."/>
            <person name="Marozzi G."/>
            <person name="Antonielli L."/>
            <person name="Sanchez S."/>
            <person name="Marco P."/>
            <person name="Wang X."/>
            <person name="Falini L.B."/>
            <person name="Barry K."/>
            <person name="Haridas S."/>
            <person name="Lipzen A."/>
            <person name="Labutti K."/>
            <person name="Grigoriev I.V."/>
            <person name="Murat C."/>
            <person name="Martin F."/>
            <person name="Albertini E."/>
            <person name="Donnini D."/>
            <person name="Bonito G."/>
        </authorList>
    </citation>
    <scope>NUCLEOTIDE SEQUENCE [LARGE SCALE GENOMIC DNA]</scope>
    <source>
        <strain evidence="11 12">Sb_GMNB300</strain>
    </source>
</reference>
<evidence type="ECO:0000256" key="2">
    <source>
        <dbReference type="ARBA" id="ARBA00022723"/>
    </source>
</evidence>
<keyword evidence="4" id="KW-0863">Zinc-finger</keyword>
<dbReference type="GO" id="GO:0000981">
    <property type="term" value="F:DNA-binding transcription factor activity, RNA polymerase II-specific"/>
    <property type="evidence" value="ECO:0007669"/>
    <property type="project" value="TreeGrafter"/>
</dbReference>
<dbReference type="GO" id="GO:0000978">
    <property type="term" value="F:RNA polymerase II cis-regulatory region sequence-specific DNA binding"/>
    <property type="evidence" value="ECO:0007669"/>
    <property type="project" value="TreeGrafter"/>
</dbReference>